<comment type="caution">
    <text evidence="1">The sequence shown here is derived from an EMBL/GenBank/DDBJ whole genome shotgun (WGS) entry which is preliminary data.</text>
</comment>
<protein>
    <submittedName>
        <fullName evidence="1">Uncharacterized protein</fullName>
    </submittedName>
</protein>
<gene>
    <name evidence="1" type="ORF">IF1G_05746</name>
</gene>
<dbReference type="AlphaFoldDB" id="A0A545V2I8"/>
<evidence type="ECO:0000313" key="2">
    <source>
        <dbReference type="Proteomes" id="UP000315783"/>
    </source>
</evidence>
<dbReference type="EMBL" id="SPUK01000007">
    <property type="protein sequence ID" value="TQV95917.1"/>
    <property type="molecule type" value="Genomic_DNA"/>
</dbReference>
<evidence type="ECO:0000313" key="1">
    <source>
        <dbReference type="EMBL" id="TQV95917.1"/>
    </source>
</evidence>
<reference evidence="1 2" key="1">
    <citation type="journal article" date="2019" name="Appl. Microbiol. Biotechnol.">
        <title>Genome sequence of Isaria javanica and comparative genome analysis insights into family S53 peptidase evolution in fungal entomopathogens.</title>
        <authorList>
            <person name="Lin R."/>
            <person name="Zhang X."/>
            <person name="Xin B."/>
            <person name="Zou M."/>
            <person name="Gao Y."/>
            <person name="Qin F."/>
            <person name="Hu Q."/>
            <person name="Xie B."/>
            <person name="Cheng X."/>
        </authorList>
    </citation>
    <scope>NUCLEOTIDE SEQUENCE [LARGE SCALE GENOMIC DNA]</scope>
    <source>
        <strain evidence="1 2">IJ1G</strain>
    </source>
</reference>
<dbReference type="Proteomes" id="UP000315783">
    <property type="component" value="Unassembled WGS sequence"/>
</dbReference>
<proteinExistence type="predicted"/>
<keyword evidence="2" id="KW-1185">Reference proteome</keyword>
<organism evidence="1 2">
    <name type="scientific">Cordyceps javanica</name>
    <dbReference type="NCBI Taxonomy" id="43265"/>
    <lineage>
        <taxon>Eukaryota</taxon>
        <taxon>Fungi</taxon>
        <taxon>Dikarya</taxon>
        <taxon>Ascomycota</taxon>
        <taxon>Pezizomycotina</taxon>
        <taxon>Sordariomycetes</taxon>
        <taxon>Hypocreomycetidae</taxon>
        <taxon>Hypocreales</taxon>
        <taxon>Cordycipitaceae</taxon>
        <taxon>Cordyceps</taxon>
    </lineage>
</organism>
<sequence length="111" mass="12339">MLSSVVVSSSRTKRFQVDAIMVVWWTRKARKICALHVTCKLRAPSNLGFHLFFLHRHRTNSTCHSFEWTQASQATCATSAGSDQVESTLPVVPSYMAKADAECGRTISLHG</sequence>
<accession>A0A545V2I8</accession>
<name>A0A545V2I8_9HYPO</name>